<evidence type="ECO:0000259" key="1">
    <source>
        <dbReference type="Pfam" id="PF20093"/>
    </source>
</evidence>
<dbReference type="Pfam" id="PF20093">
    <property type="entry name" value="DUF6484"/>
    <property type="match status" value="1"/>
</dbReference>
<reference evidence="3" key="1">
    <citation type="submission" date="2016-11" db="EMBL/GenBank/DDBJ databases">
        <authorList>
            <person name="Shukria A."/>
            <person name="Stevens D.C."/>
        </authorList>
    </citation>
    <scope>NUCLEOTIDE SEQUENCE [LARGE SCALE GENOMIC DNA]</scope>
    <source>
        <strain evidence="3">Cbfe23</strain>
    </source>
</reference>
<protein>
    <recommendedName>
        <fullName evidence="1">DUF6484 domain-containing protein</fullName>
    </recommendedName>
</protein>
<dbReference type="Proteomes" id="UP000182229">
    <property type="component" value="Unassembled WGS sequence"/>
</dbReference>
<dbReference type="STRING" id="83449.BON30_01605"/>
<proteinExistence type="predicted"/>
<accession>A0A1L9BI37</accession>
<evidence type="ECO:0000313" key="2">
    <source>
        <dbReference type="EMBL" id="OJH41952.1"/>
    </source>
</evidence>
<dbReference type="InterPro" id="IPR045506">
    <property type="entry name" value="DUF6484"/>
</dbReference>
<organism evidence="2 3">
    <name type="scientific">Cystobacter ferrugineus</name>
    <dbReference type="NCBI Taxonomy" id="83449"/>
    <lineage>
        <taxon>Bacteria</taxon>
        <taxon>Pseudomonadati</taxon>
        <taxon>Myxococcota</taxon>
        <taxon>Myxococcia</taxon>
        <taxon>Myxococcales</taxon>
        <taxon>Cystobacterineae</taxon>
        <taxon>Archangiaceae</taxon>
        <taxon>Cystobacter</taxon>
    </lineage>
</organism>
<comment type="caution">
    <text evidence="2">The sequence shown here is derived from an EMBL/GenBank/DDBJ whole genome shotgun (WGS) entry which is preliminary data.</text>
</comment>
<dbReference type="RefSeq" id="WP_071896047.1">
    <property type="nucleotide sequence ID" value="NZ_MPIN01000001.1"/>
</dbReference>
<dbReference type="AlphaFoldDB" id="A0A1L9BI37"/>
<name>A0A1L9BI37_9BACT</name>
<evidence type="ECO:0000313" key="3">
    <source>
        <dbReference type="Proteomes" id="UP000182229"/>
    </source>
</evidence>
<keyword evidence="3" id="KW-1185">Reference proteome</keyword>
<dbReference type="EMBL" id="MPIN01000001">
    <property type="protein sequence ID" value="OJH41952.1"/>
    <property type="molecule type" value="Genomic_DNA"/>
</dbReference>
<sequence length="247" mass="26324">MKRLPSSPHTSSLEVTLEPLWESHVGQIVATDGKGRPIVDFEGNPFGPHVARKTVRLEADELQAAVEARQPVELRFEDGDARRPIIMALLPIALRSALSAALPSTPTEPDESPTRVLEGQDGLSLHCGDASLRLLRNGKVVLRGKSIETTAEGTLRVKGMSVQLDGPGAHATPAGRREALPQVAPGALQGVDTADIHVIQGKESLVLRCGRASLTLLRNGRILLKGTYVETCAEGVNRLQAGAVKIN</sequence>
<dbReference type="OrthoDB" id="3078443at2"/>
<feature type="domain" description="DUF6484" evidence="1">
    <location>
        <begin position="25"/>
        <end position="90"/>
    </location>
</feature>
<reference evidence="2 3" key="2">
    <citation type="submission" date="2016-12" db="EMBL/GenBank/DDBJ databases">
        <title>Draft Genome Sequence of Cystobacter ferrugineus Strain Cbfe23.</title>
        <authorList>
            <person name="Akbar S."/>
            <person name="Dowd S.E."/>
            <person name="Stevens D.C."/>
        </authorList>
    </citation>
    <scope>NUCLEOTIDE SEQUENCE [LARGE SCALE GENOMIC DNA]</scope>
    <source>
        <strain evidence="2 3">Cbfe23</strain>
    </source>
</reference>
<gene>
    <name evidence="2" type="ORF">BON30_01605</name>
</gene>